<dbReference type="Pfam" id="PF01237">
    <property type="entry name" value="Oxysterol_BP"/>
    <property type="match status" value="1"/>
</dbReference>
<dbReference type="PANTHER" id="PTHR10972:SF205">
    <property type="entry name" value="OXYSTEROL-BINDING PROTEIN 1"/>
    <property type="match status" value="1"/>
</dbReference>
<dbReference type="GO" id="GO:0005829">
    <property type="term" value="C:cytosol"/>
    <property type="evidence" value="ECO:0007669"/>
    <property type="project" value="TreeGrafter"/>
</dbReference>
<dbReference type="PANTHER" id="PTHR10972">
    <property type="entry name" value="OXYSTEROL-BINDING PROTEIN-RELATED"/>
    <property type="match status" value="1"/>
</dbReference>
<dbReference type="GO" id="GO:0032934">
    <property type="term" value="F:sterol binding"/>
    <property type="evidence" value="ECO:0007669"/>
    <property type="project" value="TreeGrafter"/>
</dbReference>
<reference evidence="4" key="1">
    <citation type="submission" date="2022-11" db="UniProtKB">
        <authorList>
            <consortium name="WormBaseParasite"/>
        </authorList>
    </citation>
    <scope>IDENTIFICATION</scope>
</reference>
<evidence type="ECO:0000313" key="4">
    <source>
        <dbReference type="WBParaSite" id="jg25205"/>
    </source>
</evidence>
<name>A0A915E2N5_9BILA</name>
<sequence length="356" mass="41006">MHLEDLVPHTTDENIVDFNEPLSALQRATEELEYSNLLDSAALETSDSCRRLALVAVFAVSTYSTTGTRTTKPFNPLLAETYECDRKIDKGWRSLAEQVSHHPPTMLYHHYQKKGRSLCVMPVGSTYVRFLDNDDVFVYDKVCTSSTMTNIVSGKLQTENCGDFLVFNSSTGDKCLLKFHEQGGIFSREVPKKVSGTVIDASGRPRYRIEAIWDQYANLYRLDSNQQARSEETVWMVDPLPINSAKMHNFTEFAIELNQPEAGVAPTDSRNRPDQRLMEQGIDWTTANAIKQQLEEAQRVRRRLAADKKHRPLWFVEKREEEMLDKNDVYAFTGEYWQRKEKQDWSVCPKIFTLEK</sequence>
<evidence type="ECO:0000256" key="1">
    <source>
        <dbReference type="ARBA" id="ARBA00008842"/>
    </source>
</evidence>
<dbReference type="InterPro" id="IPR000648">
    <property type="entry name" value="Oxysterol-bd"/>
</dbReference>
<comment type="similarity">
    <text evidence="1">Belongs to the OSBP family.</text>
</comment>
<proteinExistence type="inferred from homology"/>
<evidence type="ECO:0000313" key="3">
    <source>
        <dbReference type="Proteomes" id="UP000887574"/>
    </source>
</evidence>
<organism evidence="3 4">
    <name type="scientific">Ditylenchus dipsaci</name>
    <dbReference type="NCBI Taxonomy" id="166011"/>
    <lineage>
        <taxon>Eukaryota</taxon>
        <taxon>Metazoa</taxon>
        <taxon>Ecdysozoa</taxon>
        <taxon>Nematoda</taxon>
        <taxon>Chromadorea</taxon>
        <taxon>Rhabditida</taxon>
        <taxon>Tylenchina</taxon>
        <taxon>Tylenchomorpha</taxon>
        <taxon>Sphaerularioidea</taxon>
        <taxon>Anguinidae</taxon>
        <taxon>Anguininae</taxon>
        <taxon>Ditylenchus</taxon>
    </lineage>
</organism>
<dbReference type="Proteomes" id="UP000887574">
    <property type="component" value="Unplaced"/>
</dbReference>
<dbReference type="SUPFAM" id="SSF144000">
    <property type="entry name" value="Oxysterol-binding protein-like"/>
    <property type="match status" value="1"/>
</dbReference>
<protein>
    <submittedName>
        <fullName evidence="4">Oxysterol-binding protein</fullName>
    </submittedName>
</protein>
<dbReference type="WBParaSite" id="jg25205">
    <property type="protein sequence ID" value="jg25205"/>
    <property type="gene ID" value="jg25205"/>
</dbReference>
<keyword evidence="3" id="KW-1185">Reference proteome</keyword>
<dbReference type="AlphaFoldDB" id="A0A915E2N5"/>
<dbReference type="GO" id="GO:0005886">
    <property type="term" value="C:plasma membrane"/>
    <property type="evidence" value="ECO:0007669"/>
    <property type="project" value="TreeGrafter"/>
</dbReference>
<evidence type="ECO:0000256" key="2">
    <source>
        <dbReference type="ARBA" id="ARBA00022553"/>
    </source>
</evidence>
<dbReference type="Gene3D" id="2.40.160.120">
    <property type="match status" value="1"/>
</dbReference>
<dbReference type="InterPro" id="IPR037239">
    <property type="entry name" value="OSBP_sf"/>
</dbReference>
<accession>A0A915E2N5</accession>
<dbReference type="GO" id="GO:0097038">
    <property type="term" value="C:perinuclear endoplasmic reticulum"/>
    <property type="evidence" value="ECO:0007669"/>
    <property type="project" value="TreeGrafter"/>
</dbReference>
<keyword evidence="2" id="KW-0597">Phosphoprotein</keyword>